<proteinExistence type="predicted"/>
<dbReference type="EMBL" id="VJMH01000243">
    <property type="protein sequence ID" value="KAF0717493.1"/>
    <property type="molecule type" value="Genomic_DNA"/>
</dbReference>
<dbReference type="Proteomes" id="UP000332933">
    <property type="component" value="Unassembled WGS sequence"/>
</dbReference>
<keyword evidence="1" id="KW-0812">Transmembrane</keyword>
<dbReference type="AlphaFoldDB" id="A0A485K7V4"/>
<evidence type="ECO:0000313" key="3">
    <source>
        <dbReference type="EMBL" id="VFT79458.1"/>
    </source>
</evidence>
<keyword evidence="4" id="KW-1185">Reference proteome</keyword>
<evidence type="ECO:0000313" key="2">
    <source>
        <dbReference type="EMBL" id="KAF0717493.1"/>
    </source>
</evidence>
<feature type="transmembrane region" description="Helical" evidence="1">
    <location>
        <begin position="82"/>
        <end position="109"/>
    </location>
</feature>
<evidence type="ECO:0000313" key="4">
    <source>
        <dbReference type="Proteomes" id="UP000332933"/>
    </source>
</evidence>
<dbReference type="OrthoDB" id="46152at2759"/>
<organism evidence="3 4">
    <name type="scientific">Aphanomyces stellatus</name>
    <dbReference type="NCBI Taxonomy" id="120398"/>
    <lineage>
        <taxon>Eukaryota</taxon>
        <taxon>Sar</taxon>
        <taxon>Stramenopiles</taxon>
        <taxon>Oomycota</taxon>
        <taxon>Saprolegniomycetes</taxon>
        <taxon>Saprolegniales</taxon>
        <taxon>Verrucalvaceae</taxon>
        <taxon>Aphanomyces</taxon>
    </lineage>
</organism>
<keyword evidence="1" id="KW-0472">Membrane</keyword>
<keyword evidence="1" id="KW-1133">Transmembrane helix</keyword>
<accession>A0A485K7V4</accession>
<reference evidence="2" key="2">
    <citation type="submission" date="2019-06" db="EMBL/GenBank/DDBJ databases">
        <title>Genomics analysis of Aphanomyces spp. identifies a new class of oomycete effector associated with host adaptation.</title>
        <authorList>
            <person name="Gaulin E."/>
        </authorList>
    </citation>
    <scope>NUCLEOTIDE SEQUENCE</scope>
    <source>
        <strain evidence="2">CBS 578.67</strain>
    </source>
</reference>
<gene>
    <name evidence="3" type="primary">Aste57867_2255</name>
    <name evidence="2" type="ORF">As57867_002250</name>
    <name evidence="3" type="ORF">ASTE57867_2255</name>
</gene>
<protein>
    <submittedName>
        <fullName evidence="3">Aste57867_2255 protein</fullName>
    </submittedName>
</protein>
<sequence length="365" mass="39811">MSLQQKYPMSLANASSHVATPCSELLTCDDCIKTYTCHFCEQDLQCHAIGSTSGCIKGMSTCHHIQDCVRPDPQIVGYGPPAYVVLGVLVLVATLLCCCCSCSMLIQMIQRARGRSARRRSGKAMRTDDNDSTTALLSTVDEEATDGGGLDPALAPTPVVSTGSVESGGGSGGGIRSILSRFLWLGSFVALTVLALMYYPRIPDYEICNQQFDWESTFLSLTNPLHPQVKYDVIISVINENRFAFDVEYAKADISHNGIKVGTWSISNWTAEAGAVSDMLTPVMIEPATYVEAWSLLSDFRANNLTFQLKTNLSGSIRWGSFKLYDFTVVAPDTDFLVGSKLPRDLCKCSEYLTPTNATKLVTRV</sequence>
<dbReference type="EMBL" id="CAADRA010000243">
    <property type="protein sequence ID" value="VFT79458.1"/>
    <property type="molecule type" value="Genomic_DNA"/>
</dbReference>
<reference evidence="3 4" key="1">
    <citation type="submission" date="2019-03" db="EMBL/GenBank/DDBJ databases">
        <authorList>
            <person name="Gaulin E."/>
            <person name="Dumas B."/>
        </authorList>
    </citation>
    <scope>NUCLEOTIDE SEQUENCE [LARGE SCALE GENOMIC DNA]</scope>
    <source>
        <strain evidence="3">CBS 568.67</strain>
    </source>
</reference>
<feature type="transmembrane region" description="Helical" evidence="1">
    <location>
        <begin position="182"/>
        <end position="199"/>
    </location>
</feature>
<name>A0A485K7V4_9STRA</name>
<dbReference type="Gene3D" id="2.60.40.1820">
    <property type="match status" value="1"/>
</dbReference>
<evidence type="ECO:0000256" key="1">
    <source>
        <dbReference type="SAM" id="Phobius"/>
    </source>
</evidence>